<keyword evidence="1" id="KW-0646">Protease inhibitor</keyword>
<dbReference type="PANTHER" id="PTHR13814:SF12">
    <property type="entry name" value="KININOGEN-1"/>
    <property type="match status" value="1"/>
</dbReference>
<dbReference type="GO" id="GO:0004869">
    <property type="term" value="F:cysteine-type endopeptidase inhibitor activity"/>
    <property type="evidence" value="ECO:0007669"/>
    <property type="project" value="UniProtKB-KW"/>
</dbReference>
<dbReference type="InterPro" id="IPR050735">
    <property type="entry name" value="Kininogen_Fetuin_HRG"/>
</dbReference>
<dbReference type="Gene3D" id="3.10.450.10">
    <property type="match status" value="2"/>
</dbReference>
<evidence type="ECO:0000256" key="1">
    <source>
        <dbReference type="ARBA" id="ARBA00022690"/>
    </source>
</evidence>
<keyword evidence="4" id="KW-1015">Disulfide bond</keyword>
<keyword evidence="9" id="KW-1185">Reference proteome</keyword>
<dbReference type="InterPro" id="IPR027358">
    <property type="entry name" value="Kininogen-type_cystatin_dom"/>
</dbReference>
<evidence type="ECO:0000256" key="3">
    <source>
        <dbReference type="ARBA" id="ARBA00022729"/>
    </source>
</evidence>
<keyword evidence="5" id="KW-0325">Glycoprotein</keyword>
<dbReference type="Pfam" id="PF00031">
    <property type="entry name" value="Cystatin"/>
    <property type="match status" value="2"/>
</dbReference>
<accession>A0A6G0IR37</accession>
<dbReference type="EMBL" id="REGW02000007">
    <property type="protein sequence ID" value="KAE8293900.1"/>
    <property type="molecule type" value="Genomic_DNA"/>
</dbReference>
<organism evidence="8 9">
    <name type="scientific">Larimichthys crocea</name>
    <name type="common">Large yellow croaker</name>
    <name type="synonym">Pseudosciaena crocea</name>
    <dbReference type="NCBI Taxonomy" id="215358"/>
    <lineage>
        <taxon>Eukaryota</taxon>
        <taxon>Metazoa</taxon>
        <taxon>Chordata</taxon>
        <taxon>Craniata</taxon>
        <taxon>Vertebrata</taxon>
        <taxon>Euteleostomi</taxon>
        <taxon>Actinopterygii</taxon>
        <taxon>Neopterygii</taxon>
        <taxon>Teleostei</taxon>
        <taxon>Neoteleostei</taxon>
        <taxon>Acanthomorphata</taxon>
        <taxon>Eupercaria</taxon>
        <taxon>Sciaenidae</taxon>
        <taxon>Larimichthys</taxon>
    </lineage>
</organism>
<dbReference type="InterPro" id="IPR046350">
    <property type="entry name" value="Cystatin_sf"/>
</dbReference>
<keyword evidence="3" id="KW-0732">Signal</keyword>
<proteinExistence type="predicted"/>
<feature type="compositionally biased region" description="Low complexity" evidence="6">
    <location>
        <begin position="375"/>
        <end position="385"/>
    </location>
</feature>
<dbReference type="SUPFAM" id="SSF54403">
    <property type="entry name" value="Cystatin/monellin"/>
    <property type="match status" value="2"/>
</dbReference>
<dbReference type="AlphaFoldDB" id="A0A6G0IR37"/>
<dbReference type="GO" id="GO:0072562">
    <property type="term" value="C:blood microparticle"/>
    <property type="evidence" value="ECO:0007669"/>
    <property type="project" value="TreeGrafter"/>
</dbReference>
<evidence type="ECO:0000259" key="7">
    <source>
        <dbReference type="PROSITE" id="PS51647"/>
    </source>
</evidence>
<dbReference type="PANTHER" id="PTHR13814">
    <property type="entry name" value="FETUIN"/>
    <property type="match status" value="1"/>
</dbReference>
<reference evidence="8 9" key="1">
    <citation type="submission" date="2019-07" db="EMBL/GenBank/DDBJ databases">
        <title>Chromosome genome assembly for large yellow croaker.</title>
        <authorList>
            <person name="Xiao S."/>
        </authorList>
    </citation>
    <scope>NUCLEOTIDE SEQUENCE [LARGE SCALE GENOMIC DNA]</scope>
    <source>
        <strain evidence="8">JMULYC20181020</strain>
        <tissue evidence="8">Muscle</tissue>
    </source>
</reference>
<feature type="domain" description="Cystatin kininogen-type" evidence="7">
    <location>
        <begin position="176"/>
        <end position="281"/>
    </location>
</feature>
<evidence type="ECO:0000256" key="6">
    <source>
        <dbReference type="SAM" id="MobiDB-lite"/>
    </source>
</evidence>
<protein>
    <submittedName>
        <fullName evidence="8">Kininogen Bradykinin</fullName>
    </submittedName>
</protein>
<keyword evidence="2" id="KW-0789">Thiol protease inhibitor</keyword>
<evidence type="ECO:0000256" key="2">
    <source>
        <dbReference type="ARBA" id="ARBA00022704"/>
    </source>
</evidence>
<dbReference type="PROSITE" id="PS51647">
    <property type="entry name" value="CYSTATIN_KININOGEN"/>
    <property type="match status" value="1"/>
</dbReference>
<dbReference type="GO" id="GO:0030195">
    <property type="term" value="P:negative regulation of blood coagulation"/>
    <property type="evidence" value="ECO:0007669"/>
    <property type="project" value="TreeGrafter"/>
</dbReference>
<dbReference type="CDD" id="cd00042">
    <property type="entry name" value="CY"/>
    <property type="match status" value="1"/>
</dbReference>
<dbReference type="InterPro" id="IPR000010">
    <property type="entry name" value="Cystatin_dom"/>
</dbReference>
<evidence type="ECO:0000313" key="9">
    <source>
        <dbReference type="Proteomes" id="UP000424527"/>
    </source>
</evidence>
<name>A0A6G0IR37_LARCR</name>
<feature type="compositionally biased region" description="Low complexity" evidence="6">
    <location>
        <begin position="339"/>
        <end position="355"/>
    </location>
</feature>
<sequence>MAVVVNLDLDRSAGLYLQKLRAEPNIHQDWTMRSGVGLCVLGLLGLYSLVFGEAKVQPGVLIFCDDPSVEKAANSAVHKFNKKLTTGNILALYQILTASKSENGSDSVYSLQFTTRRSDCQAGSSKSWTDCDYLTTGPKVYVTETEADTKQVDCLLDNYIVPEKAPCLGCPEEIDQYSDDLRGPLTTSISKYNTMSDSTHLFTLHSVGHATRQVLAGLRFRVRFDMRKSICAKDEHKDLTLQCVPDENNVEFANCNSTVDVAPWRHEPPQIQIECEQGALASVFVRRRPPGWSPLRNFLFEVPPTPSLPTIAKPTASSSAASPSKASAKEESSEEDTTAAKTSGSSDVVVSAADDSPFHCPSKPWKPFNPVDVVALAPTEAAAEASPKPVADGTFSDADLTG</sequence>
<evidence type="ECO:0000313" key="8">
    <source>
        <dbReference type="EMBL" id="KAE8293900.1"/>
    </source>
</evidence>
<comment type="caution">
    <text evidence="8">The sequence shown here is derived from an EMBL/GenBank/DDBJ whole genome shotgun (WGS) entry which is preliminary data.</text>
</comment>
<evidence type="ECO:0000256" key="4">
    <source>
        <dbReference type="ARBA" id="ARBA00023157"/>
    </source>
</evidence>
<dbReference type="GO" id="GO:0007204">
    <property type="term" value="P:positive regulation of cytosolic calcium ion concentration"/>
    <property type="evidence" value="ECO:0007669"/>
    <property type="project" value="TreeGrafter"/>
</dbReference>
<evidence type="ECO:0000256" key="5">
    <source>
        <dbReference type="ARBA" id="ARBA00023180"/>
    </source>
</evidence>
<feature type="compositionally biased region" description="Low complexity" evidence="6">
    <location>
        <begin position="312"/>
        <end position="326"/>
    </location>
</feature>
<dbReference type="SMART" id="SM00043">
    <property type="entry name" value="CY"/>
    <property type="match status" value="2"/>
</dbReference>
<dbReference type="FunFam" id="3.10.450.10:FF:000002">
    <property type="entry name" value="Kininogen 1"/>
    <property type="match status" value="1"/>
</dbReference>
<gene>
    <name evidence="8" type="ORF">D5F01_LYC06841</name>
</gene>
<dbReference type="Proteomes" id="UP000424527">
    <property type="component" value="Unassembled WGS sequence"/>
</dbReference>
<feature type="region of interest" description="Disordered" evidence="6">
    <location>
        <begin position="310"/>
        <end position="402"/>
    </location>
</feature>